<name>A0A368H4G7_ANCCA</name>
<keyword evidence="2" id="KW-1185">Reference proteome</keyword>
<organism evidence="1 2">
    <name type="scientific">Ancylostoma caninum</name>
    <name type="common">Dog hookworm</name>
    <dbReference type="NCBI Taxonomy" id="29170"/>
    <lineage>
        <taxon>Eukaryota</taxon>
        <taxon>Metazoa</taxon>
        <taxon>Ecdysozoa</taxon>
        <taxon>Nematoda</taxon>
        <taxon>Chromadorea</taxon>
        <taxon>Rhabditida</taxon>
        <taxon>Rhabditina</taxon>
        <taxon>Rhabditomorpha</taxon>
        <taxon>Strongyloidea</taxon>
        <taxon>Ancylostomatidae</taxon>
        <taxon>Ancylostomatinae</taxon>
        <taxon>Ancylostoma</taxon>
    </lineage>
</organism>
<protein>
    <submittedName>
        <fullName evidence="1">Uncharacterized protein</fullName>
    </submittedName>
</protein>
<dbReference type="OrthoDB" id="5796941at2759"/>
<accession>A0A368H4G7</accession>
<comment type="caution">
    <text evidence="1">The sequence shown here is derived from an EMBL/GenBank/DDBJ whole genome shotgun (WGS) entry which is preliminary data.</text>
</comment>
<dbReference type="AlphaFoldDB" id="A0A368H4G7"/>
<dbReference type="STRING" id="29170.A0A368H4G7"/>
<dbReference type="EMBL" id="JOJR01000021">
    <property type="protein sequence ID" value="RCN50658.1"/>
    <property type="molecule type" value="Genomic_DNA"/>
</dbReference>
<evidence type="ECO:0000313" key="1">
    <source>
        <dbReference type="EMBL" id="RCN50658.1"/>
    </source>
</evidence>
<reference evidence="1 2" key="1">
    <citation type="submission" date="2014-10" db="EMBL/GenBank/DDBJ databases">
        <title>Draft genome of the hookworm Ancylostoma caninum.</title>
        <authorList>
            <person name="Mitreva M."/>
        </authorList>
    </citation>
    <scope>NUCLEOTIDE SEQUENCE [LARGE SCALE GENOMIC DNA]</scope>
    <source>
        <strain evidence="1 2">Baltimore</strain>
    </source>
</reference>
<proteinExistence type="predicted"/>
<gene>
    <name evidence="1" type="ORF">ANCCAN_03271</name>
</gene>
<dbReference type="Proteomes" id="UP000252519">
    <property type="component" value="Unassembled WGS sequence"/>
</dbReference>
<evidence type="ECO:0000313" key="2">
    <source>
        <dbReference type="Proteomes" id="UP000252519"/>
    </source>
</evidence>
<sequence>MSGLSRVLARVPCRRLTTKAPDANAVWKEINRLGSEGKWDNINNMPKMFLFGKAKREAYAAYNAINHKSDIWSSSPYGQFAKGIFRIAAFICTVQMSGLSRVLARVPCRRLTTKAPDANAVWKEINRLGSEGKWDNINNMPKMFLFGKAKREAYAAYNAINHKSDIWSSSPYGQFAKGIFRIAAFICTVAVWAYEFAVPEEYRLHYKYRAKHGDDHGHH</sequence>